<dbReference type="RefSeq" id="WP_117001761.1">
    <property type="nucleotide sequence ID" value="NZ_BMJS01000004.1"/>
</dbReference>
<sequence length="157" mass="18088">MLYTKYPAQITNIKGEYYISFRDIPDLQTLPKSSYEECLLHAKDSLSDYLNKNITENTDAYKGPTKQFFIPIPSKVRVGEVLISPDLKTSISTLLKLVRKEENISAFEASKLIGVKPHNYRKIENALSNNMRIENVEKYFNALGYEIAFELKRLTDD</sequence>
<name>A0A8J2Z2W8_9GAMM</name>
<feature type="domain" description="HTH cro/C1-type" evidence="1">
    <location>
        <begin position="95"/>
        <end position="151"/>
    </location>
</feature>
<dbReference type="AlphaFoldDB" id="A0A8J2Z2W8"/>
<dbReference type="CDD" id="cd00093">
    <property type="entry name" value="HTH_XRE"/>
    <property type="match status" value="1"/>
</dbReference>
<reference evidence="2" key="2">
    <citation type="submission" date="2020-09" db="EMBL/GenBank/DDBJ databases">
        <authorList>
            <person name="Sun Q."/>
            <person name="Zhou Y."/>
        </authorList>
    </citation>
    <scope>NUCLEOTIDE SEQUENCE</scope>
    <source>
        <strain evidence="2">CGMCC 1.15758</strain>
    </source>
</reference>
<evidence type="ECO:0000313" key="3">
    <source>
        <dbReference type="Proteomes" id="UP000636949"/>
    </source>
</evidence>
<evidence type="ECO:0000259" key="1">
    <source>
        <dbReference type="PROSITE" id="PS50943"/>
    </source>
</evidence>
<evidence type="ECO:0000313" key="2">
    <source>
        <dbReference type="EMBL" id="GGF91211.1"/>
    </source>
</evidence>
<dbReference type="InterPro" id="IPR010982">
    <property type="entry name" value="Lambda_DNA-bd_dom_sf"/>
</dbReference>
<organism evidence="2 3">
    <name type="scientific">Cysteiniphilum litorale</name>
    <dbReference type="NCBI Taxonomy" id="2056700"/>
    <lineage>
        <taxon>Bacteria</taxon>
        <taxon>Pseudomonadati</taxon>
        <taxon>Pseudomonadota</taxon>
        <taxon>Gammaproteobacteria</taxon>
        <taxon>Thiotrichales</taxon>
        <taxon>Fastidiosibacteraceae</taxon>
        <taxon>Cysteiniphilum</taxon>
    </lineage>
</organism>
<dbReference type="InterPro" id="IPR001387">
    <property type="entry name" value="Cro/C1-type_HTH"/>
</dbReference>
<comment type="caution">
    <text evidence="2">The sequence shown here is derived from an EMBL/GenBank/DDBJ whole genome shotgun (WGS) entry which is preliminary data.</text>
</comment>
<proteinExistence type="predicted"/>
<dbReference type="GO" id="GO:0003677">
    <property type="term" value="F:DNA binding"/>
    <property type="evidence" value="ECO:0007669"/>
    <property type="project" value="InterPro"/>
</dbReference>
<keyword evidence="3" id="KW-1185">Reference proteome</keyword>
<dbReference type="EMBL" id="BMJS01000004">
    <property type="protein sequence ID" value="GGF91211.1"/>
    <property type="molecule type" value="Genomic_DNA"/>
</dbReference>
<protein>
    <recommendedName>
        <fullName evidence="1">HTH cro/C1-type domain-containing protein</fullName>
    </recommendedName>
</protein>
<dbReference type="SUPFAM" id="SSF47413">
    <property type="entry name" value="lambda repressor-like DNA-binding domains"/>
    <property type="match status" value="1"/>
</dbReference>
<gene>
    <name evidence="2" type="ORF">GCM10010995_05630</name>
</gene>
<dbReference type="OrthoDB" id="5772151at2"/>
<dbReference type="PROSITE" id="PS50943">
    <property type="entry name" value="HTH_CROC1"/>
    <property type="match status" value="1"/>
</dbReference>
<reference evidence="2" key="1">
    <citation type="journal article" date="2014" name="Int. J. Syst. Evol. Microbiol.">
        <title>Complete genome sequence of Corynebacterium casei LMG S-19264T (=DSM 44701T), isolated from a smear-ripened cheese.</title>
        <authorList>
            <consortium name="US DOE Joint Genome Institute (JGI-PGF)"/>
            <person name="Walter F."/>
            <person name="Albersmeier A."/>
            <person name="Kalinowski J."/>
            <person name="Ruckert C."/>
        </authorList>
    </citation>
    <scope>NUCLEOTIDE SEQUENCE</scope>
    <source>
        <strain evidence="2">CGMCC 1.15758</strain>
    </source>
</reference>
<accession>A0A8J2Z2W8</accession>
<dbReference type="Gene3D" id="1.10.260.40">
    <property type="entry name" value="lambda repressor-like DNA-binding domains"/>
    <property type="match status" value="1"/>
</dbReference>
<dbReference type="Proteomes" id="UP000636949">
    <property type="component" value="Unassembled WGS sequence"/>
</dbReference>
<dbReference type="SMART" id="SM00530">
    <property type="entry name" value="HTH_XRE"/>
    <property type="match status" value="1"/>
</dbReference>
<dbReference type="Gene3D" id="3.30.160.250">
    <property type="match status" value="1"/>
</dbReference>